<evidence type="ECO:0000259" key="6">
    <source>
        <dbReference type="Pfam" id="PF00149"/>
    </source>
</evidence>
<evidence type="ECO:0000256" key="4">
    <source>
        <dbReference type="ARBA" id="ARBA00023136"/>
    </source>
</evidence>
<reference evidence="7 8" key="1">
    <citation type="submission" date="2019-02" db="EMBL/GenBank/DDBJ databases">
        <title>Deep-cultivation of Planctomycetes and their phenomic and genomic characterization uncovers novel biology.</title>
        <authorList>
            <person name="Wiegand S."/>
            <person name="Jogler M."/>
            <person name="Boedeker C."/>
            <person name="Pinto D."/>
            <person name="Vollmers J."/>
            <person name="Rivas-Marin E."/>
            <person name="Kohn T."/>
            <person name="Peeters S.H."/>
            <person name="Heuer A."/>
            <person name="Rast P."/>
            <person name="Oberbeckmann S."/>
            <person name="Bunk B."/>
            <person name="Jeske O."/>
            <person name="Meyerdierks A."/>
            <person name="Storesund J.E."/>
            <person name="Kallscheuer N."/>
            <person name="Luecker S."/>
            <person name="Lage O.M."/>
            <person name="Pohl T."/>
            <person name="Merkel B.J."/>
            <person name="Hornburger P."/>
            <person name="Mueller R.-W."/>
            <person name="Bruemmer F."/>
            <person name="Labrenz M."/>
            <person name="Spormann A.M."/>
            <person name="Op den Camp H."/>
            <person name="Overmann J."/>
            <person name="Amann R."/>
            <person name="Jetten M.S.M."/>
            <person name="Mascher T."/>
            <person name="Medema M.H."/>
            <person name="Devos D.P."/>
            <person name="Kaster A.-K."/>
            <person name="Ovreas L."/>
            <person name="Rohde M."/>
            <person name="Galperin M.Y."/>
            <person name="Jogler C."/>
        </authorList>
    </citation>
    <scope>NUCLEOTIDE SEQUENCE [LARGE SCALE GENOMIC DNA]</scope>
    <source>
        <strain evidence="7 8">ETA_A8</strain>
    </source>
</reference>
<dbReference type="InterPro" id="IPR004843">
    <property type="entry name" value="Calcineurin-like_PHP"/>
</dbReference>
<dbReference type="GO" id="GO:0008758">
    <property type="term" value="F:UDP-2,3-diacylglucosamine hydrolase activity"/>
    <property type="evidence" value="ECO:0007669"/>
    <property type="project" value="TreeGrafter"/>
</dbReference>
<dbReference type="Proteomes" id="UP000315017">
    <property type="component" value="Chromosome"/>
</dbReference>
<evidence type="ECO:0000256" key="1">
    <source>
        <dbReference type="ARBA" id="ARBA00022475"/>
    </source>
</evidence>
<dbReference type="SUPFAM" id="SSF56300">
    <property type="entry name" value="Metallo-dependent phosphatases"/>
    <property type="match status" value="1"/>
</dbReference>
<proteinExistence type="predicted"/>
<dbReference type="AlphaFoldDB" id="A0A517YEK1"/>
<dbReference type="Gene3D" id="3.60.21.10">
    <property type="match status" value="1"/>
</dbReference>
<evidence type="ECO:0000313" key="7">
    <source>
        <dbReference type="EMBL" id="QDU28639.1"/>
    </source>
</evidence>
<protein>
    <submittedName>
        <fullName evidence="7">UDP-2,3-diacylglucosamine hydrolase</fullName>
        <ecNumber evidence="7">3.6.1.54</ecNumber>
    </submittedName>
</protein>
<dbReference type="GO" id="GO:0046872">
    <property type="term" value="F:metal ion binding"/>
    <property type="evidence" value="ECO:0007669"/>
    <property type="project" value="UniProtKB-KW"/>
</dbReference>
<dbReference type="EC" id="3.6.1.54" evidence="7"/>
<evidence type="ECO:0000256" key="2">
    <source>
        <dbReference type="ARBA" id="ARBA00022519"/>
    </source>
</evidence>
<gene>
    <name evidence="7" type="primary">lpxH</name>
    <name evidence="7" type="ORF">ETAA8_37420</name>
</gene>
<accession>A0A517YEK1</accession>
<dbReference type="InterPro" id="IPR043461">
    <property type="entry name" value="LpxH-like"/>
</dbReference>
<keyword evidence="1" id="KW-1003">Cell membrane</keyword>
<dbReference type="PANTHER" id="PTHR34990">
    <property type="entry name" value="UDP-2,3-DIACYLGLUCOSAMINE HYDROLASE-RELATED"/>
    <property type="match status" value="1"/>
</dbReference>
<dbReference type="InterPro" id="IPR029052">
    <property type="entry name" value="Metallo-depent_PP-like"/>
</dbReference>
<keyword evidence="8" id="KW-1185">Reference proteome</keyword>
<dbReference type="KEGG" id="aagg:ETAA8_37420"/>
<evidence type="ECO:0000256" key="3">
    <source>
        <dbReference type="ARBA" id="ARBA00022723"/>
    </source>
</evidence>
<dbReference type="OrthoDB" id="247902at2"/>
<dbReference type="GO" id="GO:0016020">
    <property type="term" value="C:membrane"/>
    <property type="evidence" value="ECO:0007669"/>
    <property type="project" value="GOC"/>
</dbReference>
<dbReference type="EMBL" id="CP036274">
    <property type="protein sequence ID" value="QDU28639.1"/>
    <property type="molecule type" value="Genomic_DNA"/>
</dbReference>
<name>A0A517YEK1_9BACT</name>
<keyword evidence="7" id="KW-0378">Hydrolase</keyword>
<evidence type="ECO:0000313" key="8">
    <source>
        <dbReference type="Proteomes" id="UP000315017"/>
    </source>
</evidence>
<keyword evidence="3" id="KW-0479">Metal-binding</keyword>
<keyword evidence="4" id="KW-0472">Membrane</keyword>
<feature type="domain" description="Calcineurin-like phosphoesterase" evidence="6">
    <location>
        <begin position="14"/>
        <end position="213"/>
    </location>
</feature>
<evidence type="ECO:0000256" key="5">
    <source>
        <dbReference type="ARBA" id="ARBA00023211"/>
    </source>
</evidence>
<sequence>MGFAMLNGMEPSTYFVSDLHMFSRRSQAAAHEQAIHAVAQRARTFVLGGDIFDFRWSTLGSVETTVRASVDWVDRLVSRNPDCQFHFVAGNHDYNQRFLNAINAYCQQAPNLQFHHYYLRLAGSIFLHGDAADHPTMCATRLQSNRQHWLKDESRGPVKHLLYDLAVKARLHQLAGVVHPKQKVAQRLTGYLDRIGHGPGTGLEHVYFGHTHQAMAGYQLGGLTFHNGGAPMAGLQFRIVEAQDSSEQNGTATAKPPA</sequence>
<keyword evidence="2" id="KW-0997">Cell inner membrane</keyword>
<organism evidence="7 8">
    <name type="scientific">Anatilimnocola aggregata</name>
    <dbReference type="NCBI Taxonomy" id="2528021"/>
    <lineage>
        <taxon>Bacteria</taxon>
        <taxon>Pseudomonadati</taxon>
        <taxon>Planctomycetota</taxon>
        <taxon>Planctomycetia</taxon>
        <taxon>Pirellulales</taxon>
        <taxon>Pirellulaceae</taxon>
        <taxon>Anatilimnocola</taxon>
    </lineage>
</organism>
<keyword evidence="5" id="KW-0464">Manganese</keyword>
<dbReference type="GO" id="GO:0009245">
    <property type="term" value="P:lipid A biosynthetic process"/>
    <property type="evidence" value="ECO:0007669"/>
    <property type="project" value="TreeGrafter"/>
</dbReference>
<dbReference type="Pfam" id="PF00149">
    <property type="entry name" value="Metallophos"/>
    <property type="match status" value="1"/>
</dbReference>